<dbReference type="AlphaFoldDB" id="A0AB34HMQ0"/>
<sequence length="174" mass="19379">MWDLPSPGLEPVSPALAGRFSTTVPPGKPRKGRSSVLSLLFALNQEDGHHSIAVCKWDSESSQARKETPSVVCEDLYCSLGSKEVALWASAWHCRDWLFSRLGLWRQRRHRVLVQPPGLHALSLRAVVASPPRRDSSPFAETTTPVPPSPLAQSTPLFDWSRHSHPPFPLEPHR</sequence>
<accession>A0AB34HMQ0</accession>
<feature type="region of interest" description="Disordered" evidence="1">
    <location>
        <begin position="131"/>
        <end position="174"/>
    </location>
</feature>
<protein>
    <submittedName>
        <fullName evidence="2">Uncharacterized protein</fullName>
    </submittedName>
</protein>
<evidence type="ECO:0000256" key="1">
    <source>
        <dbReference type="SAM" id="MobiDB-lite"/>
    </source>
</evidence>
<evidence type="ECO:0000313" key="2">
    <source>
        <dbReference type="EMBL" id="KAJ8792834.1"/>
    </source>
</evidence>
<reference evidence="2 3" key="1">
    <citation type="submission" date="2022-11" db="EMBL/GenBank/DDBJ databases">
        <title>Whole genome sequence of Eschrichtius robustus ER-17-0199.</title>
        <authorList>
            <person name="Bruniche-Olsen A."/>
            <person name="Black A.N."/>
            <person name="Fields C.J."/>
            <person name="Walden K."/>
            <person name="Dewoody J.A."/>
        </authorList>
    </citation>
    <scope>NUCLEOTIDE SEQUENCE [LARGE SCALE GENOMIC DNA]</scope>
    <source>
        <strain evidence="2">ER-17-0199</strain>
        <tissue evidence="2">Blubber</tissue>
    </source>
</reference>
<keyword evidence="3" id="KW-1185">Reference proteome</keyword>
<organism evidence="2 3">
    <name type="scientific">Eschrichtius robustus</name>
    <name type="common">California gray whale</name>
    <name type="synonym">Eschrichtius gibbosus</name>
    <dbReference type="NCBI Taxonomy" id="9764"/>
    <lineage>
        <taxon>Eukaryota</taxon>
        <taxon>Metazoa</taxon>
        <taxon>Chordata</taxon>
        <taxon>Craniata</taxon>
        <taxon>Vertebrata</taxon>
        <taxon>Euteleostomi</taxon>
        <taxon>Mammalia</taxon>
        <taxon>Eutheria</taxon>
        <taxon>Laurasiatheria</taxon>
        <taxon>Artiodactyla</taxon>
        <taxon>Whippomorpha</taxon>
        <taxon>Cetacea</taxon>
        <taxon>Mysticeti</taxon>
        <taxon>Eschrichtiidae</taxon>
        <taxon>Eschrichtius</taxon>
    </lineage>
</organism>
<name>A0AB34HMQ0_ESCRO</name>
<comment type="caution">
    <text evidence="2">The sequence shown here is derived from an EMBL/GenBank/DDBJ whole genome shotgun (WGS) entry which is preliminary data.</text>
</comment>
<evidence type="ECO:0000313" key="3">
    <source>
        <dbReference type="Proteomes" id="UP001159641"/>
    </source>
</evidence>
<dbReference type="EMBL" id="JAIQCJ010001065">
    <property type="protein sequence ID" value="KAJ8792834.1"/>
    <property type="molecule type" value="Genomic_DNA"/>
</dbReference>
<gene>
    <name evidence="2" type="ORF">J1605_004019</name>
</gene>
<dbReference type="Proteomes" id="UP001159641">
    <property type="component" value="Unassembled WGS sequence"/>
</dbReference>
<proteinExistence type="predicted"/>